<evidence type="ECO:0000313" key="1">
    <source>
        <dbReference type="EMBL" id="CAB0030228.1"/>
    </source>
</evidence>
<dbReference type="EMBL" id="CADCXV010000446">
    <property type="protein sequence ID" value="CAB0030228.1"/>
    <property type="molecule type" value="Genomic_DNA"/>
</dbReference>
<evidence type="ECO:0000313" key="2">
    <source>
        <dbReference type="Proteomes" id="UP000479190"/>
    </source>
</evidence>
<sequence length="188" mass="22404">MELIYNRTDERRRNFMLILCRAYCNFFLLDRRSTDEKRSELGYTFQQLHYGVTHRINLWHVKSPRSLWTNFFSEDAFAHHHRHNHPNELDLRYWDAIELESHPALTKTSYHDAGEPFWTTEPNLCGESLIEIDCFDQASSIEDSSTENECNVCHELDSCCYCYCEIYIGAVHSSDRVRAVYKVYIRFN</sequence>
<dbReference type="OrthoDB" id="10508316at2759"/>
<name>A0A6H5HWZ5_9HYME</name>
<reference evidence="1 2" key="1">
    <citation type="submission" date="2020-02" db="EMBL/GenBank/DDBJ databases">
        <authorList>
            <person name="Ferguson B K."/>
        </authorList>
    </citation>
    <scope>NUCLEOTIDE SEQUENCE [LARGE SCALE GENOMIC DNA]</scope>
</reference>
<protein>
    <submittedName>
        <fullName evidence="1">Uncharacterized protein</fullName>
    </submittedName>
</protein>
<organism evidence="1 2">
    <name type="scientific">Trichogramma brassicae</name>
    <dbReference type="NCBI Taxonomy" id="86971"/>
    <lineage>
        <taxon>Eukaryota</taxon>
        <taxon>Metazoa</taxon>
        <taxon>Ecdysozoa</taxon>
        <taxon>Arthropoda</taxon>
        <taxon>Hexapoda</taxon>
        <taxon>Insecta</taxon>
        <taxon>Pterygota</taxon>
        <taxon>Neoptera</taxon>
        <taxon>Endopterygota</taxon>
        <taxon>Hymenoptera</taxon>
        <taxon>Apocrita</taxon>
        <taxon>Proctotrupomorpha</taxon>
        <taxon>Chalcidoidea</taxon>
        <taxon>Trichogrammatidae</taxon>
        <taxon>Trichogramma</taxon>
    </lineage>
</organism>
<keyword evidence="2" id="KW-1185">Reference proteome</keyword>
<dbReference type="Proteomes" id="UP000479190">
    <property type="component" value="Unassembled WGS sequence"/>
</dbReference>
<accession>A0A6H5HWZ5</accession>
<dbReference type="AlphaFoldDB" id="A0A6H5HWZ5"/>
<gene>
    <name evidence="1" type="ORF">TBRA_LOCUS2235</name>
</gene>
<proteinExistence type="predicted"/>
<feature type="non-terminal residue" evidence="1">
    <location>
        <position position="188"/>
    </location>
</feature>